<dbReference type="Proteomes" id="UP000156776">
    <property type="component" value="Segment"/>
</dbReference>
<dbReference type="OrthoDB" id="2784at10239"/>
<dbReference type="GeneID" id="11266377"/>
<dbReference type="EMBL" id="DQ657948">
    <property type="protein sequence ID" value="ABG42874.1"/>
    <property type="molecule type" value="Genomic_DNA"/>
</dbReference>
<reference evidence="6 9" key="1">
    <citation type="journal article" date="2007" name="J. Virol.">
        <title>Genome sequences of three koi herpesvirus isolates representing the expanding distribution of an emerging disease threatening koi and common carp worldwide.</title>
        <authorList>
            <person name="Aoki T."/>
            <person name="Hirono I."/>
            <person name="Kurokawa K."/>
            <person name="Fukuda H."/>
            <person name="Nahary R."/>
            <person name="Eldar A."/>
            <person name="Davison A.J."/>
            <person name="Waltzek T.B."/>
            <person name="Bercovier H."/>
            <person name="Hedrick R.P."/>
        </authorList>
    </citation>
    <scope>NUCLEOTIDE SEQUENCE [LARGE SCALE GENOMIC DNA]</scope>
    <source>
        <strain evidence="3">KHV-I</strain>
        <strain evidence="4 9">KHV-U</strain>
    </source>
</reference>
<sequence length="668" mass="73849">MFPHDGGAVRGAGAPDRGSALERAYSCLSVWRVRMLADPELQGPSRRMLDSVRDHYWREAETFIKDDVEYASNCLMVSFLAEALELHAYGGGFGKIWRSELFPNGLTSFYGYDKYFHRSVCSRYMLEDSDALMGKLNVCKRFLLCVLAGGPFVHQTFTYLNMCSACLFETQHGVEYMESRLADRVCGHYCFVHPSHVHAPEPGELETRLAEMDGAQSAAASAGVSLTADDAVEDMQAGRKNALDVRSEREARMARRADNVEQHAFKTQNMNVLIECARAANKIRKTLTKARELRDQLTKARALLKEHEAPKYMHEVPLYHWYLAYASLRDLSAHKAHLVGGRRHYAVDTANPAVPAMVPAVALRSAVVRRAHEFLGYAHAGDTDLAAAVIKQAGVMKNVSTRSLRVSVYNEYLNAIVPPLVKLNMVGYYVPRYVFFKYYESMQFSPGMLTAHRNHLNSDIDLKDVLGSTFEQGKRIIGANTLGWHFFWMYANLEAYRIMHKLAAHRPSGNPLGISTRPTSLAKYFIVFGSTHIALKLKDVYIVEPIQNLYRLFLCWEKDVTADDADDLSEAGDASPPTAPPDGATPSSSPSQQQPVSAPSISAQTAPGPGPGPGQATAVGGSAIPGIPSAASSGSNPWILPIARRSYNVQASEAYRSQLEEEEEDGDD</sequence>
<keyword evidence="1" id="KW-0175">Coiled coil</keyword>
<name>A3QML5_CYHV3</name>
<evidence type="ECO:0000313" key="6">
    <source>
        <dbReference type="Proteomes" id="UP000106924"/>
    </source>
</evidence>
<feature type="compositionally biased region" description="Low complexity" evidence="2">
    <location>
        <begin position="614"/>
        <end position="635"/>
    </location>
</feature>
<reference evidence="7 8" key="3">
    <citation type="journal article" date="2008" name="J. Virol.">
        <title>Cloning of the koi herpesvirus genome as an infectious bacterial artificial chromosome demonstrates that disruption of the thymidine kinase locus induces partial attenuation in Cyprinus carpio koi.</title>
        <authorList>
            <person name="Costes B."/>
            <person name="Fournier G."/>
            <person name="Michel B."/>
            <person name="Delforge C."/>
            <person name="Raj V.S."/>
            <person name="Dewals B."/>
            <person name="Gillet L."/>
            <person name="Drion P."/>
            <person name="Body A."/>
            <person name="Schynts F."/>
            <person name="Lieffrig F."/>
            <person name="Vanderplasschen A."/>
        </authorList>
    </citation>
    <scope>NUCLEOTIDE SEQUENCE [LARGE SCALE GENOMIC DNA]</scope>
    <source>
        <strain evidence="5">FL</strain>
    </source>
</reference>
<gene>
    <name evidence="4" type="ORF">CyHV3_ORF47</name>
</gene>
<evidence type="ECO:0000313" key="8">
    <source>
        <dbReference type="Proteomes" id="UP000130752"/>
    </source>
</evidence>
<feature type="coiled-coil region" evidence="1">
    <location>
        <begin position="276"/>
        <end position="303"/>
    </location>
</feature>
<evidence type="ECO:0000313" key="7">
    <source>
        <dbReference type="Proteomes" id="UP000128453"/>
    </source>
</evidence>
<evidence type="ECO:0000313" key="5">
    <source>
        <dbReference type="EMBL" id="AJP55536.1"/>
    </source>
</evidence>
<accession>A3QML5</accession>
<protein>
    <submittedName>
        <fullName evidence="4">Protein Allo64</fullName>
    </submittedName>
</protein>
<dbReference type="Proteomes" id="UP000106924">
    <property type="component" value="Segment"/>
</dbReference>
<keyword evidence="9" id="KW-1185">Reference proteome</keyword>
<reference evidence="4" key="2">
    <citation type="submission" date="2007-03" db="EMBL/GenBank/DDBJ databases">
        <title>Comparative genomics of carp herpesviruses.</title>
        <authorList>
            <person name="Davison A.J."/>
            <person name="Kurobe T."/>
            <person name="Gatherer D."/>
            <person name="Cunningham C."/>
            <person name="Waltzek T.B."/>
            <person name="Korf I."/>
            <person name="Fukuda H."/>
            <person name="Hedrick R.P."/>
        </authorList>
    </citation>
    <scope>NUCLEOTIDE SEQUENCE</scope>
    <source>
        <strain evidence="4">KHV-U</strain>
    </source>
</reference>
<organism evidence="3 6">
    <name type="scientific">Cyprinid herpesvirus 3</name>
    <name type="common">CyHV-3</name>
    <dbReference type="NCBI Taxonomy" id="180230"/>
    <lineage>
        <taxon>Viruses</taxon>
        <taxon>Duplodnaviria</taxon>
        <taxon>Heunggongvirae</taxon>
        <taxon>Peploviricota</taxon>
        <taxon>Herviviricetes</taxon>
        <taxon>Herpesvirales</taxon>
        <taxon>Alloherpesviridae</taxon>
        <taxon>Cyvirus</taxon>
        <taxon>Cyvirus cyprinidallo3</taxon>
    </lineage>
</organism>
<dbReference type="RefSeq" id="YP_001096082.1">
    <property type="nucleotide sequence ID" value="NC_009127.1"/>
</dbReference>
<dbReference type="EMBL" id="KP343683">
    <property type="protein sequence ID" value="AJP55536.1"/>
    <property type="molecule type" value="Genomic_DNA"/>
</dbReference>
<reference evidence="7 8" key="4">
    <citation type="journal article" date="2009" name="J. Virol.">
        <title>The major portal of entry of koi herpesvirus in Cyprinus carpio is the skin.</title>
        <authorList>
            <person name="Costes B."/>
            <person name="Raj V.S."/>
            <person name="Michel B."/>
            <person name="Fournier G."/>
            <person name="Thirion M."/>
            <person name="Gillet L."/>
            <person name="Mast J."/>
            <person name="Lieffrig F."/>
            <person name="Bremont M."/>
            <person name="Vanderplasschen A."/>
        </authorList>
    </citation>
    <scope>NUCLEOTIDE SEQUENCE [LARGE SCALE GENOMIC DNA]</scope>
    <source>
        <strain evidence="5">FL</strain>
    </source>
</reference>
<dbReference type="EMBL" id="KP343684">
    <property type="protein sequence ID" value="AJP55693.1"/>
    <property type="molecule type" value="Genomic_DNA"/>
</dbReference>
<evidence type="ECO:0000256" key="2">
    <source>
        <dbReference type="SAM" id="MobiDB-lite"/>
    </source>
</evidence>
<evidence type="ECO:0000313" key="3">
    <source>
        <dbReference type="EMBL" id="ABC55198.1"/>
    </source>
</evidence>
<proteinExistence type="predicted"/>
<evidence type="ECO:0000256" key="1">
    <source>
        <dbReference type="SAM" id="Coils"/>
    </source>
</evidence>
<evidence type="ECO:0000313" key="9">
    <source>
        <dbReference type="Proteomes" id="UP000156776"/>
    </source>
</evidence>
<dbReference type="EMBL" id="DQ177346">
    <property type="protein sequence ID" value="ABC55198.1"/>
    <property type="molecule type" value="Genomic_DNA"/>
</dbReference>
<dbReference type="KEGG" id="vg:11266377"/>
<reference evidence="7 8" key="5">
    <citation type="journal article" date="2015" name="PLoS Pathog.">
        <title>Rational development of an attenuated recombinant cyprinid herpesvirus 3 vaccine using prokaryotic mutagenesis and in vivo bioluminescent imaging.</title>
        <authorList>
            <person name="Boutier M."/>
            <person name="Ronsmans M."/>
            <person name="Ouyang P."/>
            <person name="Fournier G."/>
            <person name="Reschner A."/>
            <person name="Rakus K."/>
            <person name="Wilkie G.S."/>
            <person name="Farnir F."/>
            <person name="Bayrou C."/>
            <person name="Lieffrig F."/>
            <person name="Li H."/>
            <person name="Desmecht D."/>
            <person name="Davison A.J."/>
            <person name="Vanderplasschen A."/>
        </authorList>
    </citation>
    <scope>NUCLEOTIDE SEQUENCE [LARGE SCALE GENOMIC DNA]</scope>
    <source>
        <strain evidence="5">FL</strain>
    </source>
</reference>
<feature type="region of interest" description="Disordered" evidence="2">
    <location>
        <begin position="566"/>
        <end position="635"/>
    </location>
</feature>
<evidence type="ECO:0000313" key="4">
    <source>
        <dbReference type="EMBL" id="ABG42874.1"/>
    </source>
</evidence>
<dbReference type="Proteomes" id="UP000128453">
    <property type="component" value="Segment"/>
</dbReference>
<feature type="compositionally biased region" description="Low complexity" evidence="2">
    <location>
        <begin position="586"/>
        <end position="607"/>
    </location>
</feature>
<dbReference type="Proteomes" id="UP000130752">
    <property type="component" value="Segment"/>
</dbReference>